<organism evidence="1 2">
    <name type="scientific">Scytonema hofmannii PCC 7110</name>
    <dbReference type="NCBI Taxonomy" id="128403"/>
    <lineage>
        <taxon>Bacteria</taxon>
        <taxon>Bacillati</taxon>
        <taxon>Cyanobacteriota</taxon>
        <taxon>Cyanophyceae</taxon>
        <taxon>Nostocales</taxon>
        <taxon>Scytonemataceae</taxon>
        <taxon>Scytonema</taxon>
    </lineage>
</organism>
<proteinExistence type="predicted"/>
<protein>
    <submittedName>
        <fullName evidence="1">Uncharacterized protein</fullName>
    </submittedName>
</protein>
<dbReference type="Proteomes" id="UP000076925">
    <property type="component" value="Unassembled WGS sequence"/>
</dbReference>
<keyword evidence="2" id="KW-1185">Reference proteome</keyword>
<sequence>MDDQIQDLNMLDTEYLAWLAKGFDPVLDRNLILLFKDKPRYRHLTRFLELTTKDQPPTDAEWEEIYLVWDKRYKERGEKTPELDRKQSY</sequence>
<gene>
    <name evidence="1" type="ORF">WA1_50290</name>
</gene>
<name>A0A139WR60_9CYAN</name>
<dbReference type="OrthoDB" id="489212at2"/>
<dbReference type="RefSeq" id="WP_017741111.1">
    <property type="nucleotide sequence ID" value="NZ_KQ976355.1"/>
</dbReference>
<evidence type="ECO:0000313" key="2">
    <source>
        <dbReference type="Proteomes" id="UP000076925"/>
    </source>
</evidence>
<comment type="caution">
    <text evidence="1">The sequence shown here is derived from an EMBL/GenBank/DDBJ whole genome shotgun (WGS) entry which is preliminary data.</text>
</comment>
<accession>A0A139WR60</accession>
<reference evidence="1 2" key="1">
    <citation type="journal article" date="2013" name="Genome Biol. Evol.">
        <title>Genomes of Stigonematalean cyanobacteria (subsection V) and the evolution of oxygenic photosynthesis from prokaryotes to plastids.</title>
        <authorList>
            <person name="Dagan T."/>
            <person name="Roettger M."/>
            <person name="Stucken K."/>
            <person name="Landan G."/>
            <person name="Koch R."/>
            <person name="Major P."/>
            <person name="Gould S.B."/>
            <person name="Goremykin V.V."/>
            <person name="Rippka R."/>
            <person name="Tandeau de Marsac N."/>
            <person name="Gugger M."/>
            <person name="Lockhart P.J."/>
            <person name="Allen J.F."/>
            <person name="Brune I."/>
            <person name="Maus I."/>
            <person name="Puhler A."/>
            <person name="Martin W.F."/>
        </authorList>
    </citation>
    <scope>NUCLEOTIDE SEQUENCE [LARGE SCALE GENOMIC DNA]</scope>
    <source>
        <strain evidence="1 2">PCC 7110</strain>
    </source>
</reference>
<dbReference type="EMBL" id="ANNX02000064">
    <property type="protein sequence ID" value="KYC34916.1"/>
    <property type="molecule type" value="Genomic_DNA"/>
</dbReference>
<evidence type="ECO:0000313" key="1">
    <source>
        <dbReference type="EMBL" id="KYC34916.1"/>
    </source>
</evidence>
<dbReference type="AlphaFoldDB" id="A0A139WR60"/>